<reference evidence="2" key="2">
    <citation type="journal article" date="2021" name="Mar. Drugs">
        <title>Genome Reduction and Secondary Metabolism of the Marine Sponge-Associated Cyanobacterium Leptothoe.</title>
        <authorList>
            <person name="Konstantinou D."/>
            <person name="Popin R.V."/>
            <person name="Fewer D.P."/>
            <person name="Sivonen K."/>
            <person name="Gkelis S."/>
        </authorList>
    </citation>
    <scope>NUCLEOTIDE SEQUENCE</scope>
    <source>
        <strain evidence="2">TAU-MAC 1115</strain>
    </source>
</reference>
<dbReference type="EMBL" id="JADOES010000034">
    <property type="protein sequence ID" value="MBT9316841.1"/>
    <property type="molecule type" value="Genomic_DNA"/>
</dbReference>
<name>A0A947GQ15_9CYAN</name>
<keyword evidence="3" id="KW-1185">Reference proteome</keyword>
<accession>A0A947GQ15</accession>
<dbReference type="RefSeq" id="WP_215609909.1">
    <property type="nucleotide sequence ID" value="NZ_JADOES010000034.1"/>
</dbReference>
<evidence type="ECO:0000313" key="2">
    <source>
        <dbReference type="EMBL" id="MBT9316841.1"/>
    </source>
</evidence>
<sequence length="99" mass="11043">MKQQRFWHTKRRCHLYLTISDAPGMFMFMGKPWSPKALQALGFIQEPNQPEQPEQQQPLVFGDPSRFQGSFCKTQGKGSSPSWGGKGGSGGKISRSPKS</sequence>
<protein>
    <submittedName>
        <fullName evidence="2">Uncharacterized protein</fullName>
    </submittedName>
</protein>
<feature type="region of interest" description="Disordered" evidence="1">
    <location>
        <begin position="47"/>
        <end position="99"/>
    </location>
</feature>
<feature type="compositionally biased region" description="Low complexity" evidence="1">
    <location>
        <begin position="47"/>
        <end position="58"/>
    </location>
</feature>
<comment type="caution">
    <text evidence="2">The sequence shown here is derived from an EMBL/GenBank/DDBJ whole genome shotgun (WGS) entry which is preliminary data.</text>
</comment>
<reference evidence="2" key="1">
    <citation type="submission" date="2020-11" db="EMBL/GenBank/DDBJ databases">
        <authorList>
            <person name="Konstantinou D."/>
            <person name="Gkelis S."/>
            <person name="Popin R."/>
            <person name="Fewer D."/>
            <person name="Sivonen K."/>
        </authorList>
    </citation>
    <scope>NUCLEOTIDE SEQUENCE</scope>
    <source>
        <strain evidence="2">TAU-MAC 1115</strain>
    </source>
</reference>
<dbReference type="AlphaFoldDB" id="A0A947GQ15"/>
<dbReference type="Proteomes" id="UP000717364">
    <property type="component" value="Unassembled WGS sequence"/>
</dbReference>
<proteinExistence type="predicted"/>
<gene>
    <name evidence="2" type="ORF">IXB50_15540</name>
</gene>
<evidence type="ECO:0000256" key="1">
    <source>
        <dbReference type="SAM" id="MobiDB-lite"/>
    </source>
</evidence>
<organism evidence="2 3">
    <name type="scientific">Leptothoe spongobia TAU-MAC 1115</name>
    <dbReference type="NCBI Taxonomy" id="1967444"/>
    <lineage>
        <taxon>Bacteria</taxon>
        <taxon>Bacillati</taxon>
        <taxon>Cyanobacteriota</taxon>
        <taxon>Cyanophyceae</taxon>
        <taxon>Nodosilineales</taxon>
        <taxon>Cymatolegaceae</taxon>
        <taxon>Leptothoe</taxon>
        <taxon>Leptothoe spongobia</taxon>
    </lineage>
</organism>
<evidence type="ECO:0000313" key="3">
    <source>
        <dbReference type="Proteomes" id="UP000717364"/>
    </source>
</evidence>